<sequence length="85" mass="9769">MTIGQDFRQDVDRMRDLESRRNELRNCSDCEFVEPEEFLQRAVSREPLMRADDPTASLLGLIELATGRRFVIEAEKMASFSAMIG</sequence>
<protein>
    <submittedName>
        <fullName evidence="1">Uncharacterized protein</fullName>
    </submittedName>
</protein>
<evidence type="ECO:0000313" key="1">
    <source>
        <dbReference type="EMBL" id="QDU37218.1"/>
    </source>
</evidence>
<dbReference type="KEGG" id="mri:Mal4_15280"/>
<dbReference type="Proteomes" id="UP000320496">
    <property type="component" value="Chromosome"/>
</dbReference>
<organism evidence="1 2">
    <name type="scientific">Maioricimonas rarisocia</name>
    <dbReference type="NCBI Taxonomy" id="2528026"/>
    <lineage>
        <taxon>Bacteria</taxon>
        <taxon>Pseudomonadati</taxon>
        <taxon>Planctomycetota</taxon>
        <taxon>Planctomycetia</taxon>
        <taxon>Planctomycetales</taxon>
        <taxon>Planctomycetaceae</taxon>
        <taxon>Maioricimonas</taxon>
    </lineage>
</organism>
<reference evidence="1 2" key="1">
    <citation type="submission" date="2019-02" db="EMBL/GenBank/DDBJ databases">
        <title>Deep-cultivation of Planctomycetes and their phenomic and genomic characterization uncovers novel biology.</title>
        <authorList>
            <person name="Wiegand S."/>
            <person name="Jogler M."/>
            <person name="Boedeker C."/>
            <person name="Pinto D."/>
            <person name="Vollmers J."/>
            <person name="Rivas-Marin E."/>
            <person name="Kohn T."/>
            <person name="Peeters S.H."/>
            <person name="Heuer A."/>
            <person name="Rast P."/>
            <person name="Oberbeckmann S."/>
            <person name="Bunk B."/>
            <person name="Jeske O."/>
            <person name="Meyerdierks A."/>
            <person name="Storesund J.E."/>
            <person name="Kallscheuer N."/>
            <person name="Luecker S."/>
            <person name="Lage O.M."/>
            <person name="Pohl T."/>
            <person name="Merkel B.J."/>
            <person name="Hornburger P."/>
            <person name="Mueller R.-W."/>
            <person name="Bruemmer F."/>
            <person name="Labrenz M."/>
            <person name="Spormann A.M."/>
            <person name="Op den Camp H."/>
            <person name="Overmann J."/>
            <person name="Amann R."/>
            <person name="Jetten M.S.M."/>
            <person name="Mascher T."/>
            <person name="Medema M.H."/>
            <person name="Devos D.P."/>
            <person name="Kaster A.-K."/>
            <person name="Ovreas L."/>
            <person name="Rohde M."/>
            <person name="Galperin M.Y."/>
            <person name="Jogler C."/>
        </authorList>
    </citation>
    <scope>NUCLEOTIDE SEQUENCE [LARGE SCALE GENOMIC DNA]</scope>
    <source>
        <strain evidence="1 2">Mal4</strain>
    </source>
</reference>
<dbReference type="EMBL" id="CP036275">
    <property type="protein sequence ID" value="QDU37218.1"/>
    <property type="molecule type" value="Genomic_DNA"/>
</dbReference>
<name>A0A517Z408_9PLAN</name>
<accession>A0A517Z408</accession>
<dbReference type="AlphaFoldDB" id="A0A517Z408"/>
<gene>
    <name evidence="1" type="ORF">Mal4_15280</name>
</gene>
<evidence type="ECO:0000313" key="2">
    <source>
        <dbReference type="Proteomes" id="UP000320496"/>
    </source>
</evidence>
<proteinExistence type="predicted"/>
<keyword evidence="2" id="KW-1185">Reference proteome</keyword>